<organism evidence="2 3">
    <name type="scientific">Patella caerulea</name>
    <name type="common">Rayed Mediterranean limpet</name>
    <dbReference type="NCBI Taxonomy" id="87958"/>
    <lineage>
        <taxon>Eukaryota</taxon>
        <taxon>Metazoa</taxon>
        <taxon>Spiralia</taxon>
        <taxon>Lophotrochozoa</taxon>
        <taxon>Mollusca</taxon>
        <taxon>Gastropoda</taxon>
        <taxon>Patellogastropoda</taxon>
        <taxon>Patelloidea</taxon>
        <taxon>Patellidae</taxon>
        <taxon>Patella</taxon>
    </lineage>
</organism>
<dbReference type="Proteomes" id="UP001347796">
    <property type="component" value="Unassembled WGS sequence"/>
</dbReference>
<feature type="region of interest" description="Disordered" evidence="1">
    <location>
        <begin position="1"/>
        <end position="37"/>
    </location>
</feature>
<dbReference type="AlphaFoldDB" id="A0AAN8KP34"/>
<evidence type="ECO:0000256" key="1">
    <source>
        <dbReference type="SAM" id="MobiDB-lite"/>
    </source>
</evidence>
<sequence>MDINGNITTPGRQTSKCSSPISYPNLKRDPAESTDVKPAKRMLMTTSSTPSVSSNMLYLTTDQNERKECLVSDSCHEDPFTGHLQPIHLSQSHLYGDMDRLYSMSGYPQLSNTTNPRLALDRDGYGMFMDTYYHYYTGQQPHNTGYASAGLSDYVNPNAVLPVTYSSRLPDSRSYDDNDRFPVQSSVDDVYISVTSNSNQT</sequence>
<dbReference type="EMBL" id="JAZGQO010000001">
    <property type="protein sequence ID" value="KAK6196338.1"/>
    <property type="molecule type" value="Genomic_DNA"/>
</dbReference>
<keyword evidence="3" id="KW-1185">Reference proteome</keyword>
<evidence type="ECO:0000313" key="2">
    <source>
        <dbReference type="EMBL" id="KAK6196338.1"/>
    </source>
</evidence>
<protein>
    <submittedName>
        <fullName evidence="2">Uncharacterized protein</fullName>
    </submittedName>
</protein>
<evidence type="ECO:0000313" key="3">
    <source>
        <dbReference type="Proteomes" id="UP001347796"/>
    </source>
</evidence>
<accession>A0AAN8KP34</accession>
<feature type="compositionally biased region" description="Polar residues" evidence="1">
    <location>
        <begin position="1"/>
        <end position="22"/>
    </location>
</feature>
<gene>
    <name evidence="2" type="ORF">SNE40_001580</name>
</gene>
<reference evidence="2 3" key="1">
    <citation type="submission" date="2024-01" db="EMBL/GenBank/DDBJ databases">
        <title>The genome of the rayed Mediterranean limpet Patella caerulea (Linnaeus, 1758).</title>
        <authorList>
            <person name="Anh-Thu Weber A."/>
            <person name="Halstead-Nussloch G."/>
        </authorList>
    </citation>
    <scope>NUCLEOTIDE SEQUENCE [LARGE SCALE GENOMIC DNA]</scope>
    <source>
        <strain evidence="2">AATW-2023a</strain>
        <tissue evidence="2">Whole specimen</tissue>
    </source>
</reference>
<proteinExistence type="predicted"/>
<comment type="caution">
    <text evidence="2">The sequence shown here is derived from an EMBL/GenBank/DDBJ whole genome shotgun (WGS) entry which is preliminary data.</text>
</comment>
<name>A0AAN8KP34_PATCE</name>
<feature type="compositionally biased region" description="Basic and acidic residues" evidence="1">
    <location>
        <begin position="26"/>
        <end position="37"/>
    </location>
</feature>